<dbReference type="InterPro" id="IPR020904">
    <property type="entry name" value="Sc_DH/Rdtase_CS"/>
</dbReference>
<dbReference type="FunFam" id="3.40.50.720:FF:000084">
    <property type="entry name" value="Short-chain dehydrogenase reductase"/>
    <property type="match status" value="1"/>
</dbReference>
<dbReference type="InterPro" id="IPR036291">
    <property type="entry name" value="NAD(P)-bd_dom_sf"/>
</dbReference>
<dbReference type="PRINTS" id="PR00080">
    <property type="entry name" value="SDRFAMILY"/>
</dbReference>
<dbReference type="RefSeq" id="WP_045054900.1">
    <property type="nucleotide sequence ID" value="NZ_CAWMDP010000048.1"/>
</dbReference>
<dbReference type="InterPro" id="IPR006311">
    <property type="entry name" value="TAT_signal"/>
</dbReference>
<dbReference type="AlphaFoldDB" id="A0A0D8ZRT9"/>
<evidence type="ECO:0000313" key="3">
    <source>
        <dbReference type="EMBL" id="KJH71523.1"/>
    </source>
</evidence>
<dbReference type="OrthoDB" id="9775296at2"/>
<organism evidence="3 4">
    <name type="scientific">Aliterella atlantica CENA595</name>
    <dbReference type="NCBI Taxonomy" id="1618023"/>
    <lineage>
        <taxon>Bacteria</taxon>
        <taxon>Bacillati</taxon>
        <taxon>Cyanobacteriota</taxon>
        <taxon>Cyanophyceae</taxon>
        <taxon>Chroococcidiopsidales</taxon>
        <taxon>Aliterellaceae</taxon>
        <taxon>Aliterella</taxon>
    </lineage>
</organism>
<dbReference type="Proteomes" id="UP000032452">
    <property type="component" value="Unassembled WGS sequence"/>
</dbReference>
<evidence type="ECO:0000313" key="4">
    <source>
        <dbReference type="Proteomes" id="UP000032452"/>
    </source>
</evidence>
<dbReference type="PRINTS" id="PR00081">
    <property type="entry name" value="GDHRDH"/>
</dbReference>
<protein>
    <submittedName>
        <fullName evidence="3">Short-chain dehydrogenase</fullName>
    </submittedName>
</protein>
<comment type="caution">
    <text evidence="3">The sequence shown here is derived from an EMBL/GenBank/DDBJ whole genome shotgun (WGS) entry which is preliminary data.</text>
</comment>
<dbReference type="PANTHER" id="PTHR24321">
    <property type="entry name" value="DEHYDROGENASES, SHORT CHAIN"/>
    <property type="match status" value="1"/>
</dbReference>
<keyword evidence="4" id="KW-1185">Reference proteome</keyword>
<dbReference type="EMBL" id="JYON01000011">
    <property type="protein sequence ID" value="KJH71523.1"/>
    <property type="molecule type" value="Genomic_DNA"/>
</dbReference>
<keyword evidence="2" id="KW-0560">Oxidoreductase</keyword>
<name>A0A0D8ZRT9_9CYAN</name>
<reference evidence="3 4" key="1">
    <citation type="submission" date="2015-02" db="EMBL/GenBank/DDBJ databases">
        <title>Draft genome of a novel marine cyanobacterium (Chroococcales) isolated from South Atlantic Ocean.</title>
        <authorList>
            <person name="Rigonato J."/>
            <person name="Alvarenga D.O."/>
            <person name="Branco L.H."/>
            <person name="Varani A.M."/>
            <person name="Brandini F.P."/>
            <person name="Fiore M.F."/>
        </authorList>
    </citation>
    <scope>NUCLEOTIDE SEQUENCE [LARGE SCALE GENOMIC DNA]</scope>
    <source>
        <strain evidence="3 4">CENA595</strain>
    </source>
</reference>
<dbReference type="CDD" id="cd05233">
    <property type="entry name" value="SDR_c"/>
    <property type="match status" value="1"/>
</dbReference>
<proteinExistence type="inferred from homology"/>
<dbReference type="STRING" id="1618023.UH38_12050"/>
<accession>A0A0D8ZRT9</accession>
<dbReference type="GO" id="GO:0016491">
    <property type="term" value="F:oxidoreductase activity"/>
    <property type="evidence" value="ECO:0007669"/>
    <property type="project" value="UniProtKB-KW"/>
</dbReference>
<dbReference type="Pfam" id="PF13561">
    <property type="entry name" value="adh_short_C2"/>
    <property type="match status" value="1"/>
</dbReference>
<gene>
    <name evidence="3" type="ORF">UH38_12050</name>
</gene>
<dbReference type="PROSITE" id="PS00061">
    <property type="entry name" value="ADH_SHORT"/>
    <property type="match status" value="1"/>
</dbReference>
<dbReference type="Gene3D" id="3.40.50.720">
    <property type="entry name" value="NAD(P)-binding Rossmann-like Domain"/>
    <property type="match status" value="1"/>
</dbReference>
<evidence type="ECO:0000256" key="2">
    <source>
        <dbReference type="ARBA" id="ARBA00023002"/>
    </source>
</evidence>
<dbReference type="InterPro" id="IPR002347">
    <property type="entry name" value="SDR_fam"/>
</dbReference>
<comment type="similarity">
    <text evidence="1">Belongs to the short-chain dehydrogenases/reductases (SDR) family.</text>
</comment>
<sequence>MSNKKFSISRRQAIGAGVVGIAAVATSNRAIANTQKPPAPASGKADANGRFKDKVVLITGATSGIGEATAKAFAKEGAIVHFCGRREALGNKISQEINAQGGRSSYQKADIRNEQEVKAFVDTCVQKYGRIDIAFNNAGIEATAAPLAEQSLENFTNVMTTNAVGYFLSMKYEIPHMLQRGGGVIINNASVSAHDGFALISPYSASKHAIIGLTKCAALEYTPKNIRINSISPGGVDTPMLRRALKGFGITAEQAAAGVPIRRINTVEEMARMVMFLSSNDASSVAGTDIDVTGGMLTA</sequence>
<dbReference type="PROSITE" id="PS51318">
    <property type="entry name" value="TAT"/>
    <property type="match status" value="1"/>
</dbReference>
<dbReference type="SUPFAM" id="SSF51735">
    <property type="entry name" value="NAD(P)-binding Rossmann-fold domains"/>
    <property type="match status" value="1"/>
</dbReference>
<evidence type="ECO:0000256" key="1">
    <source>
        <dbReference type="ARBA" id="ARBA00006484"/>
    </source>
</evidence>
<dbReference type="PANTHER" id="PTHR24321:SF11">
    <property type="entry name" value="BLR0893 PROTEIN"/>
    <property type="match status" value="1"/>
</dbReference>